<dbReference type="Gene3D" id="2.40.50.100">
    <property type="match status" value="1"/>
</dbReference>
<comment type="caution">
    <text evidence="3">The sequence shown here is derived from an EMBL/GenBank/DDBJ whole genome shotgun (WGS) entry which is preliminary data.</text>
</comment>
<feature type="transmembrane region" description="Helical" evidence="2">
    <location>
        <begin position="256"/>
        <end position="278"/>
    </location>
</feature>
<feature type="transmembrane region" description="Helical" evidence="2">
    <location>
        <begin position="358"/>
        <end position="380"/>
    </location>
</feature>
<feature type="coiled-coil region" evidence="1">
    <location>
        <begin position="502"/>
        <end position="547"/>
    </location>
</feature>
<feature type="transmembrane region" description="Helical" evidence="2">
    <location>
        <begin position="284"/>
        <end position="303"/>
    </location>
</feature>
<evidence type="ECO:0000256" key="2">
    <source>
        <dbReference type="SAM" id="Phobius"/>
    </source>
</evidence>
<feature type="transmembrane region" description="Helical" evidence="2">
    <location>
        <begin position="427"/>
        <end position="447"/>
    </location>
</feature>
<dbReference type="STRING" id="1293045.H663_12185"/>
<feature type="transmembrane region" description="Helical" evidence="2">
    <location>
        <begin position="229"/>
        <end position="249"/>
    </location>
</feature>
<accession>A0A2T7UC77</accession>
<dbReference type="Gene3D" id="1.10.287.470">
    <property type="entry name" value="Helix hairpin bin"/>
    <property type="match status" value="1"/>
</dbReference>
<keyword evidence="2" id="KW-0472">Membrane</keyword>
<dbReference type="Gene3D" id="1.10.10.1150">
    <property type="entry name" value="Coenzyme PQQ synthesis protein D (PqqD)"/>
    <property type="match status" value="1"/>
</dbReference>
<keyword evidence="2" id="KW-1133">Transmembrane helix</keyword>
<evidence type="ECO:0000313" key="3">
    <source>
        <dbReference type="EMBL" id="PVE42228.1"/>
    </source>
</evidence>
<dbReference type="GO" id="GO:0005737">
    <property type="term" value="C:cytoplasm"/>
    <property type="evidence" value="ECO:0007669"/>
    <property type="project" value="TreeGrafter"/>
</dbReference>
<name>A0A2T7UC77_9BURK</name>
<keyword evidence="1" id="KW-0175">Coiled coil</keyword>
<dbReference type="SUPFAM" id="SSF111369">
    <property type="entry name" value="HlyD-like secretion proteins"/>
    <property type="match status" value="1"/>
</dbReference>
<evidence type="ECO:0000256" key="1">
    <source>
        <dbReference type="SAM" id="Coils"/>
    </source>
</evidence>
<organism evidence="3 4">
    <name type="scientific">Limnohabitans planktonicus II-D5</name>
    <dbReference type="NCBI Taxonomy" id="1293045"/>
    <lineage>
        <taxon>Bacteria</taxon>
        <taxon>Pseudomonadati</taxon>
        <taxon>Pseudomonadota</taxon>
        <taxon>Betaproteobacteria</taxon>
        <taxon>Burkholderiales</taxon>
        <taxon>Comamonadaceae</taxon>
        <taxon>Limnohabitans</taxon>
    </lineage>
</organism>
<sequence length="720" mass="79373">MSATLNSPTWYRVAYTRPKLGHNVSVQRQVFRGRVWHVLQDRSSGRFHRYPPALHAVLARMDGERTVQQIWLAVLEQLGADAPSQSDVIRFLADLHRTDALVTDARPNHALQAHRRRASWRQRLKQRLANPVALRLPLVDPDAFLSGLARTCSPLLGWVGALLWLAVVGWGLALTVTHWSRLVHNGLDQAFELDNLLLTFLVFPLVKVLHEIAHGVITRHYGGEVHEAGVMLLLFVPVPYIECSAASAFPERHRRMLVGAAGILADLFIGALALMVWLQMEPGMARSLCFNVVLVTWASTLLFNGNPLLRYDGYYVLADALEMPNLGQTANRYHAYLAQRYLLGMPERENPARDRREAWILGLYGVAAFAYRLVLALAIALTLATYLFQLGVLLALWVLVSMLGLPAWRVLKFLLDSSLLATRGVRVLGVSALSVSALAILVAGIPLSSRTEHDGVVTAFDASVVRAQADGVVAELAARPDEAVAASQLLVQLDNPEARARLAVAQGQVLEMQARLAQAQVQGRAQARLLEERLAQALGEMAYFEQEVAQQQVLSPSDGIFVPDRTADLQGSFIARGQALGYVLNPKDLGVRVIVSQQDARRLLEAGAQAETRSVVRSVERPGERLLARVVRAVPAATDELPDAALSVRGGGTVGVDPTRTDTMRSVEKLFVVYLGFQSGQTDLPRPGMRVKVWLQHAAQPLGVEWRDWALRTWVRLTGH</sequence>
<feature type="transmembrane region" description="Helical" evidence="2">
    <location>
        <begin position="386"/>
        <end position="406"/>
    </location>
</feature>
<dbReference type="GO" id="GO:0031293">
    <property type="term" value="P:membrane protein intracellular domain proteolysis"/>
    <property type="evidence" value="ECO:0007669"/>
    <property type="project" value="TreeGrafter"/>
</dbReference>
<evidence type="ECO:0000313" key="4">
    <source>
        <dbReference type="Proteomes" id="UP000037507"/>
    </source>
</evidence>
<dbReference type="PANTHER" id="PTHR13325:SF3">
    <property type="entry name" value="MEMBRANE-BOUND TRANSCRIPTION FACTOR SITE-2 PROTEASE"/>
    <property type="match status" value="1"/>
</dbReference>
<dbReference type="InterPro" id="IPR041881">
    <property type="entry name" value="PqqD_sf"/>
</dbReference>
<dbReference type="Proteomes" id="UP000037507">
    <property type="component" value="Unassembled WGS sequence"/>
</dbReference>
<reference evidence="3" key="1">
    <citation type="submission" date="2017-04" db="EMBL/GenBank/DDBJ databases">
        <title>Unexpected and diverse lifestyles within the genus Limnohabitans.</title>
        <authorList>
            <person name="Kasalicky V."/>
            <person name="Mehrshad M."/>
            <person name="Andrei S.-A."/>
            <person name="Salcher M."/>
            <person name="Kratochvilova H."/>
            <person name="Simek K."/>
            <person name="Ghai R."/>
        </authorList>
    </citation>
    <scope>NUCLEOTIDE SEQUENCE [LARGE SCALE GENOMIC DNA]</scope>
    <source>
        <strain evidence="3">II-D5</strain>
    </source>
</reference>
<feature type="transmembrane region" description="Helical" evidence="2">
    <location>
        <begin position="196"/>
        <end position="217"/>
    </location>
</feature>
<dbReference type="InterPro" id="IPR001193">
    <property type="entry name" value="MBTPS2"/>
</dbReference>
<gene>
    <name evidence="3" type="ORF">H663_013195</name>
</gene>
<dbReference type="RefSeq" id="WP_053173353.1">
    <property type="nucleotide sequence ID" value="NZ_LFYT02000017.1"/>
</dbReference>
<feature type="transmembrane region" description="Helical" evidence="2">
    <location>
        <begin position="155"/>
        <end position="176"/>
    </location>
</feature>
<dbReference type="PANTHER" id="PTHR13325">
    <property type="entry name" value="PROTEASE M50 MEMBRANE-BOUND TRANSCRIPTION FACTOR SITE 2 PROTEASE"/>
    <property type="match status" value="1"/>
</dbReference>
<keyword evidence="4" id="KW-1185">Reference proteome</keyword>
<dbReference type="EMBL" id="LFYT02000017">
    <property type="protein sequence ID" value="PVE42228.1"/>
    <property type="molecule type" value="Genomic_DNA"/>
</dbReference>
<dbReference type="GO" id="GO:0016020">
    <property type="term" value="C:membrane"/>
    <property type="evidence" value="ECO:0007669"/>
    <property type="project" value="InterPro"/>
</dbReference>
<dbReference type="AlphaFoldDB" id="A0A2T7UC77"/>
<evidence type="ECO:0008006" key="5">
    <source>
        <dbReference type="Google" id="ProtNLM"/>
    </source>
</evidence>
<dbReference type="GO" id="GO:0004222">
    <property type="term" value="F:metalloendopeptidase activity"/>
    <property type="evidence" value="ECO:0007669"/>
    <property type="project" value="InterPro"/>
</dbReference>
<keyword evidence="2" id="KW-0812">Transmembrane</keyword>
<protein>
    <recommendedName>
        <fullName evidence="5">Peptidase M50</fullName>
    </recommendedName>
</protein>
<proteinExistence type="predicted"/>
<dbReference type="OrthoDB" id="9759690at2"/>